<dbReference type="PRINTS" id="PR00096">
    <property type="entry name" value="GATASE"/>
</dbReference>
<dbReference type="EMBL" id="CP063091">
    <property type="protein sequence ID" value="QOR05324.1"/>
    <property type="molecule type" value="Genomic_DNA"/>
</dbReference>
<dbReference type="InterPro" id="IPR006221">
    <property type="entry name" value="TrpG/PapA_dom"/>
</dbReference>
<reference evidence="3 4" key="1">
    <citation type="submission" date="2020-10" db="EMBL/GenBank/DDBJ databases">
        <title>Campylobacter and Helicobacter PacBio genomes.</title>
        <authorList>
            <person name="Lane C."/>
        </authorList>
    </citation>
    <scope>NUCLEOTIDE SEQUENCE [LARGE SCALE GENOMIC DNA]</scope>
    <source>
        <strain evidence="3 4">2010D-8469</strain>
    </source>
</reference>
<dbReference type="PANTHER" id="PTHR43418">
    <property type="entry name" value="MULTIFUNCTIONAL TRYPTOPHAN BIOSYNTHESIS PROTEIN-RELATED"/>
    <property type="match status" value="1"/>
</dbReference>
<accession>A0ABX6U013</accession>
<gene>
    <name evidence="3" type="ORF">A0071_07830</name>
</gene>
<dbReference type="PRINTS" id="PR00099">
    <property type="entry name" value="CPSGATASE"/>
</dbReference>
<dbReference type="PROSITE" id="PS51273">
    <property type="entry name" value="GATASE_TYPE_1"/>
    <property type="match status" value="1"/>
</dbReference>
<keyword evidence="1" id="KW-0315">Glutamine amidotransferase</keyword>
<organism evidence="3 4">
    <name type="scientific">Campylobacter cuniculorum</name>
    <dbReference type="NCBI Taxonomy" id="374106"/>
    <lineage>
        <taxon>Bacteria</taxon>
        <taxon>Pseudomonadati</taxon>
        <taxon>Campylobacterota</taxon>
        <taxon>Epsilonproteobacteria</taxon>
        <taxon>Campylobacterales</taxon>
        <taxon>Campylobacteraceae</taxon>
        <taxon>Campylobacter</taxon>
    </lineage>
</organism>
<dbReference type="CDD" id="cd01743">
    <property type="entry name" value="GATase1_Anthranilate_Synthase"/>
    <property type="match status" value="1"/>
</dbReference>
<evidence type="ECO:0000313" key="3">
    <source>
        <dbReference type="EMBL" id="QOR05324.1"/>
    </source>
</evidence>
<dbReference type="PANTHER" id="PTHR43418:SF4">
    <property type="entry name" value="MULTIFUNCTIONAL TRYPTOPHAN BIOSYNTHESIS PROTEIN"/>
    <property type="match status" value="1"/>
</dbReference>
<evidence type="ECO:0000256" key="1">
    <source>
        <dbReference type="ARBA" id="ARBA00022962"/>
    </source>
</evidence>
<dbReference type="InterPro" id="IPR050472">
    <property type="entry name" value="Anth_synth/Amidotransfase"/>
</dbReference>
<proteinExistence type="predicted"/>
<dbReference type="PRINTS" id="PR00097">
    <property type="entry name" value="ANTSNTHASEII"/>
</dbReference>
<dbReference type="Pfam" id="PF00117">
    <property type="entry name" value="GATase"/>
    <property type="match status" value="1"/>
</dbReference>
<dbReference type="InterPro" id="IPR017926">
    <property type="entry name" value="GATASE"/>
</dbReference>
<dbReference type="NCBIfam" id="TIGR00566">
    <property type="entry name" value="trpG_papA"/>
    <property type="match status" value="1"/>
</dbReference>
<dbReference type="RefSeq" id="WP_051521759.1">
    <property type="nucleotide sequence ID" value="NZ_CANQNV010000010.1"/>
</dbReference>
<dbReference type="InterPro" id="IPR029062">
    <property type="entry name" value="Class_I_gatase-like"/>
</dbReference>
<dbReference type="Gene3D" id="3.40.50.880">
    <property type="match status" value="1"/>
</dbReference>
<sequence length="183" mass="21282">MIDNYDSFTHILAFYFKELGYKCKIIKNDSFKKVEKLEDFNFSHLIISAGPNSPKESKLSIKAIKHFKKTKKILGICLGHQCIAYAFGGKIAKLKTPMQGKTSFLKFKKNRLFKGIKKEPRICLYHSLYVKKLPKNCKILAYNKEKFIMALKHKKYPIYGLQFHPEAVLSEEGKKILKNFIKL</sequence>
<dbReference type="Proteomes" id="UP000594874">
    <property type="component" value="Chromosome"/>
</dbReference>
<evidence type="ECO:0000313" key="4">
    <source>
        <dbReference type="Proteomes" id="UP000594874"/>
    </source>
</evidence>
<dbReference type="SUPFAM" id="SSF52317">
    <property type="entry name" value="Class I glutamine amidotransferase-like"/>
    <property type="match status" value="1"/>
</dbReference>
<keyword evidence="4" id="KW-1185">Reference proteome</keyword>
<name>A0ABX6U013_9BACT</name>
<protein>
    <submittedName>
        <fullName evidence="3">Aminodeoxychorismate/anthranilate synthase component II</fullName>
    </submittedName>
</protein>
<feature type="domain" description="Glutamine amidotransferase" evidence="2">
    <location>
        <begin position="1"/>
        <end position="181"/>
    </location>
</feature>
<evidence type="ECO:0000259" key="2">
    <source>
        <dbReference type="Pfam" id="PF00117"/>
    </source>
</evidence>